<feature type="domain" description="Glycosyl hydrolase family 67 catalytic" evidence="12">
    <location>
        <begin position="142"/>
        <end position="465"/>
    </location>
</feature>
<comment type="catalytic activity">
    <reaction evidence="9">
        <text>Hydrolysis of (1-&gt;2)-alpha-D-(4-O-methyl)glucuronosyl links in the main chain of hardwood xylans.</text>
        <dbReference type="EC" id="3.2.1.131"/>
    </reaction>
</comment>
<dbReference type="Gene3D" id="3.90.1330.10">
    <property type="entry name" value="Alpha-glucuronidase, C-terminal domain"/>
    <property type="match status" value="1"/>
</dbReference>
<feature type="active site" description="Proton donor" evidence="8">
    <location>
        <position position="298"/>
    </location>
</feature>
<dbReference type="InterPro" id="IPR011100">
    <property type="entry name" value="Glyco_hydro_67_cat"/>
</dbReference>
<dbReference type="PIRSF" id="PIRSF029900">
    <property type="entry name" value="Alpha-glucuronds"/>
    <property type="match status" value="1"/>
</dbReference>
<dbReference type="InterPro" id="IPR005154">
    <property type="entry name" value="Glyco_hydro_67_aGlcAse_N"/>
</dbReference>
<evidence type="ECO:0000256" key="6">
    <source>
        <dbReference type="ARBA" id="ARBA00023326"/>
    </source>
</evidence>
<dbReference type="GO" id="GO:0045493">
    <property type="term" value="P:xylan catabolic process"/>
    <property type="evidence" value="ECO:0007669"/>
    <property type="project" value="UniProtKB-KW"/>
</dbReference>
<dbReference type="InterPro" id="IPR011099">
    <property type="entry name" value="Glyco_hydro_67_C"/>
</dbReference>
<gene>
    <name evidence="13" type="ORF">H7849_21010</name>
</gene>
<dbReference type="InterPro" id="IPR017853">
    <property type="entry name" value="GH"/>
</dbReference>
<dbReference type="EMBL" id="CP060394">
    <property type="protein sequence ID" value="QNI35101.1"/>
    <property type="molecule type" value="Genomic_DNA"/>
</dbReference>
<evidence type="ECO:0000256" key="3">
    <source>
        <dbReference type="ARBA" id="ARBA00022801"/>
    </source>
</evidence>
<keyword evidence="14" id="KW-1185">Reference proteome</keyword>
<evidence type="ECO:0000256" key="5">
    <source>
        <dbReference type="ARBA" id="ARBA00023295"/>
    </source>
</evidence>
<evidence type="ECO:0000256" key="1">
    <source>
        <dbReference type="ARBA" id="ARBA00008833"/>
    </source>
</evidence>
<dbReference type="Pfam" id="PF07488">
    <property type="entry name" value="Glyco_hydro_67M"/>
    <property type="match status" value="1"/>
</dbReference>
<evidence type="ECO:0000259" key="12">
    <source>
        <dbReference type="Pfam" id="PF07488"/>
    </source>
</evidence>
<dbReference type="PANTHER" id="PTHR39207">
    <property type="entry name" value="ALPHA-GLUCURONIDASE A"/>
    <property type="match status" value="1"/>
</dbReference>
<dbReference type="Pfam" id="PF07477">
    <property type="entry name" value="Glyco_hydro_67C"/>
    <property type="match status" value="1"/>
</dbReference>
<dbReference type="Proteomes" id="UP000515312">
    <property type="component" value="Chromosome"/>
</dbReference>
<dbReference type="SUPFAM" id="SSF55545">
    <property type="entry name" value="beta-N-acetylhexosaminidase-like domain"/>
    <property type="match status" value="1"/>
</dbReference>
<dbReference type="InterPro" id="IPR037054">
    <property type="entry name" value="A-glucoronidase_C_sf"/>
</dbReference>
<dbReference type="KEGG" id="adin:H7849_21010"/>
<dbReference type="InterPro" id="IPR029018">
    <property type="entry name" value="Hex-like_dom2"/>
</dbReference>
<protein>
    <recommendedName>
        <fullName evidence="9">Xylan alpha-1,2-glucuronidase</fullName>
        <ecNumber evidence="9">3.2.1.131</ecNumber>
    </recommendedName>
</protein>
<evidence type="ECO:0000256" key="9">
    <source>
        <dbReference type="RuleBase" id="RU361198"/>
    </source>
</evidence>
<organism evidence="13 14">
    <name type="scientific">Alloacidobacterium dinghuense</name>
    <dbReference type="NCBI Taxonomy" id="2763107"/>
    <lineage>
        <taxon>Bacteria</taxon>
        <taxon>Pseudomonadati</taxon>
        <taxon>Acidobacteriota</taxon>
        <taxon>Terriglobia</taxon>
        <taxon>Terriglobales</taxon>
        <taxon>Acidobacteriaceae</taxon>
        <taxon>Alloacidobacterium</taxon>
    </lineage>
</organism>
<evidence type="ECO:0000313" key="14">
    <source>
        <dbReference type="Proteomes" id="UP000515312"/>
    </source>
</evidence>
<keyword evidence="4 9" id="KW-0119">Carbohydrate metabolism</keyword>
<comment type="subunit">
    <text evidence="9">Homodimer.</text>
</comment>
<dbReference type="GO" id="GO:0033939">
    <property type="term" value="F:xylan alpha-1,2-glucuronosidase activity"/>
    <property type="evidence" value="ECO:0007669"/>
    <property type="project" value="UniProtKB-EC"/>
</dbReference>
<keyword evidence="3 7" id="KW-0378">Hydrolase</keyword>
<keyword evidence="6 9" id="KW-0624">Polysaccharide degradation</keyword>
<evidence type="ECO:0000259" key="10">
    <source>
        <dbReference type="Pfam" id="PF03648"/>
    </source>
</evidence>
<evidence type="ECO:0000259" key="11">
    <source>
        <dbReference type="Pfam" id="PF07477"/>
    </source>
</evidence>
<dbReference type="PANTHER" id="PTHR39207:SF1">
    <property type="entry name" value="ALPHA-GLUCURONIDASE A"/>
    <property type="match status" value="1"/>
</dbReference>
<sequence length="830" mass="91630">MAISLLRATECLAETGEAAWLRYAPIKDPHALKQYASLPQTAVSLDHSLIASSAEKELTRGIQSMLARTLREVPKLPNENAFVLGTVTDLRSRFSELQSGQVTGDGFWLKTVHHRGHAYTVIAGADESGILYGTFALLSRVAQLQDVSNLDDRETPAEPIRWVDQWDNLNGSIERGYAGRSIFFDNGHVRADLTRVNEYARLLASVGINGCNVNNVNAAPDVLSDASLKELARIADAFRPWGVRMALSVNIASPQTVDKLDTFDPLDPRVQAWWSSKADEIYRLIPDFAGFTVKADSEGQLGPSSYGRTPADAANVLARALKAHGGVVLYRAFVYNHHLDWRDPKADRARAAYDIFHPLDGKFDDNVVLQIKHGPIDFQAREPVSPLLGGLEHTNEAMEVQITQEYTGQQRHLCFLIPMWKEVLDFDLHAKPAPTPVKDILAGKVFQRPLGGIVGVANVGLDANWLEHPLAMANLYGFGRLAWDPDLSPQTIAEEWTRLTFGNDPLVVQTITAMQLASWHIYESYTGPLGAGTMTDIIGVHYGPGIESSERNGWGQWHRADHDGIGMDRTVATGTGYIGQYHEPVAAMYESLASCPDNLLLFMHHVSYTYKLHSGKTVIQHIYDSHYEGAEAAAHLITQWKTLQGRVDDERYKDVLQRLIYQAGHAIVWRDAICEWFLKTSGIPDEKGRAGHHPNRIEAELMELDGYTPVEISPWETASGGKAVTCDRSTDCSVSFTVQRADGEYAIATQYFDQNDGTAQFHLYVNGKLVDAWVADDDLPSPKMNGHTSTRHTSPALTLKTGDTIRIDGLPSGGDKAGIDYVELETSGAN</sequence>
<dbReference type="GO" id="GO:0005576">
    <property type="term" value="C:extracellular region"/>
    <property type="evidence" value="ECO:0007669"/>
    <property type="project" value="InterPro"/>
</dbReference>
<dbReference type="GO" id="GO:0046559">
    <property type="term" value="F:alpha-glucuronidase activity"/>
    <property type="evidence" value="ECO:0007669"/>
    <property type="project" value="InterPro"/>
</dbReference>
<dbReference type="Pfam" id="PF03648">
    <property type="entry name" value="Glyco_hydro_67N"/>
    <property type="match status" value="1"/>
</dbReference>
<feature type="active site" description="Proton acceptor" evidence="8">
    <location>
        <position position="377"/>
    </location>
</feature>
<dbReference type="Gene3D" id="3.30.379.10">
    <property type="entry name" value="Chitobiase/beta-hexosaminidase domain 2-like"/>
    <property type="match status" value="1"/>
</dbReference>
<proteinExistence type="inferred from homology"/>
<dbReference type="Gene3D" id="3.20.20.80">
    <property type="entry name" value="Glycosidases"/>
    <property type="match status" value="1"/>
</dbReference>
<dbReference type="Gene3D" id="2.60.120.260">
    <property type="entry name" value="Galactose-binding domain-like"/>
    <property type="match status" value="1"/>
</dbReference>
<evidence type="ECO:0000256" key="8">
    <source>
        <dbReference type="PIRSR" id="PIRSR029900-1"/>
    </source>
</evidence>
<feature type="domain" description="Glycosyl hydrolase family 67 C-terminal" evidence="11">
    <location>
        <begin position="468"/>
        <end position="689"/>
    </location>
</feature>
<accession>A0A7G8BRD1</accession>
<evidence type="ECO:0000256" key="4">
    <source>
        <dbReference type="ARBA" id="ARBA00023277"/>
    </source>
</evidence>
<dbReference type="SUPFAM" id="SSF51445">
    <property type="entry name" value="(Trans)glycosidases"/>
    <property type="match status" value="1"/>
</dbReference>
<feature type="active site" description="Proton acceptor" evidence="8">
    <location>
        <position position="405"/>
    </location>
</feature>
<feature type="domain" description="Alpha glucuronidase N-terminal" evidence="10">
    <location>
        <begin position="19"/>
        <end position="137"/>
    </location>
</feature>
<name>A0A7G8BRD1_9BACT</name>
<dbReference type="InterPro" id="IPR011395">
    <property type="entry name" value="Glyco_hydro_67_aGlcAse"/>
</dbReference>
<keyword evidence="5 7" id="KW-0326">Glycosidase</keyword>
<evidence type="ECO:0000256" key="7">
    <source>
        <dbReference type="PIRNR" id="PIRNR029900"/>
    </source>
</evidence>
<comment type="similarity">
    <text evidence="1 7 9">Belongs to the glycosyl hydrolase 67 family.</text>
</comment>
<evidence type="ECO:0000313" key="13">
    <source>
        <dbReference type="EMBL" id="QNI35101.1"/>
    </source>
</evidence>
<evidence type="ECO:0000256" key="2">
    <source>
        <dbReference type="ARBA" id="ARBA00022651"/>
    </source>
</evidence>
<dbReference type="CDD" id="cd02795">
    <property type="entry name" value="CBM6-CBM35-CBM36_like"/>
    <property type="match status" value="1"/>
</dbReference>
<reference evidence="13 14" key="1">
    <citation type="submission" date="2020-08" db="EMBL/GenBank/DDBJ databases">
        <title>Edaphobacter telluris sp. nov. and Acidobacterium dinghuensis sp. nov., two acidobacteria isolated from forest soil.</title>
        <authorList>
            <person name="Fu J."/>
            <person name="Qiu L."/>
        </authorList>
    </citation>
    <scope>NUCLEOTIDE SEQUENCE [LARGE SCALE GENOMIC DNA]</scope>
    <source>
        <strain evidence="13">4Y35</strain>
    </source>
</reference>
<dbReference type="EC" id="3.2.1.131" evidence="9"/>
<dbReference type="AlphaFoldDB" id="A0A7G8BRD1"/>
<keyword evidence="2 7" id="KW-0858">Xylan degradation</keyword>